<dbReference type="CDD" id="cd20557">
    <property type="entry name" value="CYCLIN_ScPCL1-like"/>
    <property type="match status" value="1"/>
</dbReference>
<dbReference type="GO" id="GO:0005634">
    <property type="term" value="C:nucleus"/>
    <property type="evidence" value="ECO:0007669"/>
    <property type="project" value="TreeGrafter"/>
</dbReference>
<proteinExistence type="predicted"/>
<dbReference type="PANTHER" id="PTHR15615:SF36">
    <property type="entry name" value="PHO85 CYCLIN-5"/>
    <property type="match status" value="1"/>
</dbReference>
<dbReference type="STRING" id="4829.A0A168LVI1"/>
<dbReference type="InterPro" id="IPR036915">
    <property type="entry name" value="Cyclin-like_sf"/>
</dbReference>
<dbReference type="InParanoid" id="A0A168LVI1"/>
<gene>
    <name evidence="2" type="primary">ABSGL_03074.1 scaffold 4127</name>
</gene>
<dbReference type="OrthoDB" id="286814at2759"/>
<dbReference type="PANTHER" id="PTHR15615">
    <property type="match status" value="1"/>
</dbReference>
<sequence length="306" mass="34092">MPFPIYLDAMSSSLPSTATSSSSCKTSKDPSSATLMERVAYVDALVDMNAMVIEAIWPNTQQKQQGNTSIVPLRSFIQQVLKRSRTTYSTLQTAFFYLFRARPAIMRHLQHSKGDPHIHCGRRMFLASLVVAAKFVQDTTYRNSAWANAAGLPVEEINTAERLFLGLLNYRLYVAQSTFDQWHELLHTHVLAKSSLTDSTVVVDDDKSSSYDPHLQPPSEPTAISSNRPHRQPSLPALSPSSITSTSSSPLILSSPPRKRSHHDTTSPWSHHNTNCPPKRSLQETTCAPKRSLHDTAAPRKRRCPS</sequence>
<dbReference type="SUPFAM" id="SSF47954">
    <property type="entry name" value="Cyclin-like"/>
    <property type="match status" value="1"/>
</dbReference>
<dbReference type="GO" id="GO:0016538">
    <property type="term" value="F:cyclin-dependent protein serine/threonine kinase regulator activity"/>
    <property type="evidence" value="ECO:0007669"/>
    <property type="project" value="TreeGrafter"/>
</dbReference>
<evidence type="ECO:0000313" key="3">
    <source>
        <dbReference type="Proteomes" id="UP000078561"/>
    </source>
</evidence>
<feature type="compositionally biased region" description="Low complexity" evidence="1">
    <location>
        <begin position="233"/>
        <end position="256"/>
    </location>
</feature>
<feature type="compositionally biased region" description="Polar residues" evidence="1">
    <location>
        <begin position="266"/>
        <end position="276"/>
    </location>
</feature>
<dbReference type="InterPro" id="IPR013922">
    <property type="entry name" value="Cyclin_PHO80-like"/>
</dbReference>
<feature type="region of interest" description="Disordered" evidence="1">
    <location>
        <begin position="204"/>
        <end position="306"/>
    </location>
</feature>
<accession>A0A168LVI1</accession>
<dbReference type="OMA" id="RNSAWAN"/>
<dbReference type="GO" id="GO:0000307">
    <property type="term" value="C:cyclin-dependent protein kinase holoenzyme complex"/>
    <property type="evidence" value="ECO:0007669"/>
    <property type="project" value="TreeGrafter"/>
</dbReference>
<dbReference type="Gene3D" id="1.10.472.10">
    <property type="entry name" value="Cyclin-like"/>
    <property type="match status" value="1"/>
</dbReference>
<dbReference type="EMBL" id="LT551814">
    <property type="protein sequence ID" value="SAL97576.1"/>
    <property type="molecule type" value="Genomic_DNA"/>
</dbReference>
<dbReference type="Proteomes" id="UP000078561">
    <property type="component" value="Unassembled WGS sequence"/>
</dbReference>
<reference evidence="2" key="1">
    <citation type="submission" date="2016-04" db="EMBL/GenBank/DDBJ databases">
        <authorList>
            <person name="Evans L.H."/>
            <person name="Alamgir A."/>
            <person name="Owens N."/>
            <person name="Weber N.D."/>
            <person name="Virtaneva K."/>
            <person name="Barbian K."/>
            <person name="Babar A."/>
            <person name="Rosenke K."/>
        </authorList>
    </citation>
    <scope>NUCLEOTIDE SEQUENCE [LARGE SCALE GENOMIC DNA]</scope>
    <source>
        <strain evidence="2">CBS 101.48</strain>
    </source>
</reference>
<protein>
    <recommendedName>
        <fullName evidence="4">Cyclin-domain-containing protein</fullName>
    </recommendedName>
</protein>
<name>A0A168LVI1_ABSGL</name>
<keyword evidence="3" id="KW-1185">Reference proteome</keyword>
<dbReference type="AlphaFoldDB" id="A0A168LVI1"/>
<evidence type="ECO:0000313" key="2">
    <source>
        <dbReference type="EMBL" id="SAL97576.1"/>
    </source>
</evidence>
<evidence type="ECO:0000256" key="1">
    <source>
        <dbReference type="SAM" id="MobiDB-lite"/>
    </source>
</evidence>
<evidence type="ECO:0008006" key="4">
    <source>
        <dbReference type="Google" id="ProtNLM"/>
    </source>
</evidence>
<dbReference type="GO" id="GO:0019901">
    <property type="term" value="F:protein kinase binding"/>
    <property type="evidence" value="ECO:0007669"/>
    <property type="project" value="InterPro"/>
</dbReference>
<organism evidence="2">
    <name type="scientific">Absidia glauca</name>
    <name type="common">Pin mould</name>
    <dbReference type="NCBI Taxonomy" id="4829"/>
    <lineage>
        <taxon>Eukaryota</taxon>
        <taxon>Fungi</taxon>
        <taxon>Fungi incertae sedis</taxon>
        <taxon>Mucoromycota</taxon>
        <taxon>Mucoromycotina</taxon>
        <taxon>Mucoromycetes</taxon>
        <taxon>Mucorales</taxon>
        <taxon>Cunninghamellaceae</taxon>
        <taxon>Absidia</taxon>
    </lineage>
</organism>
<dbReference type="Pfam" id="PF08613">
    <property type="entry name" value="Cyclin"/>
    <property type="match status" value="1"/>
</dbReference>